<reference evidence="2" key="1">
    <citation type="journal article" date="2015" name="PLoS Genet.">
        <title>Genome Sequence and Transcriptome Analyses of Chrysochromulina tobin: Metabolic Tools for Enhanced Algal Fitness in the Prominent Order Prymnesiales (Haptophyceae).</title>
        <authorList>
            <person name="Hovde B.T."/>
            <person name="Deodato C.R."/>
            <person name="Hunsperger H.M."/>
            <person name="Ryken S.A."/>
            <person name="Yost W."/>
            <person name="Jha R.K."/>
            <person name="Patterson J."/>
            <person name="Monnat R.J. Jr."/>
            <person name="Barlow S.B."/>
            <person name="Starkenburg S.R."/>
            <person name="Cattolico R.A."/>
        </authorList>
    </citation>
    <scope>NUCLEOTIDE SEQUENCE</scope>
    <source>
        <strain evidence="2">CCMP291</strain>
    </source>
</reference>
<evidence type="ECO:0000313" key="2">
    <source>
        <dbReference type="Proteomes" id="UP000037460"/>
    </source>
</evidence>
<protein>
    <submittedName>
        <fullName evidence="1">Uncharacterized protein</fullName>
    </submittedName>
</protein>
<name>A0A0M0J8D9_9EUKA</name>
<accession>A0A0M0J8D9</accession>
<gene>
    <name evidence="1" type="ORF">Ctob_006784</name>
</gene>
<dbReference type="Proteomes" id="UP000037460">
    <property type="component" value="Unassembled WGS sequence"/>
</dbReference>
<evidence type="ECO:0000313" key="1">
    <source>
        <dbReference type="EMBL" id="KOO22861.1"/>
    </source>
</evidence>
<proteinExistence type="predicted"/>
<keyword evidence="2" id="KW-1185">Reference proteome</keyword>
<dbReference type="EMBL" id="JWZX01003244">
    <property type="protein sequence ID" value="KOO22861.1"/>
    <property type="molecule type" value="Genomic_DNA"/>
</dbReference>
<dbReference type="AlphaFoldDB" id="A0A0M0J8D9"/>
<sequence length="103" mass="11062">MAAAAACAPRSGDDAGIDLVKIDAYAREHAAILSIEDEPGYWEPERSWHGPKLLLVHDQLERIAHWATEGDAAATLALLRRLLRCCELSAAEASPDRGAGQTS</sequence>
<organism evidence="1 2">
    <name type="scientific">Chrysochromulina tobinii</name>
    <dbReference type="NCBI Taxonomy" id="1460289"/>
    <lineage>
        <taxon>Eukaryota</taxon>
        <taxon>Haptista</taxon>
        <taxon>Haptophyta</taxon>
        <taxon>Prymnesiophyceae</taxon>
        <taxon>Prymnesiales</taxon>
        <taxon>Chrysochromulinaceae</taxon>
        <taxon>Chrysochromulina</taxon>
    </lineage>
</organism>
<comment type="caution">
    <text evidence="1">The sequence shown here is derived from an EMBL/GenBank/DDBJ whole genome shotgun (WGS) entry which is preliminary data.</text>
</comment>